<gene>
    <name evidence="1" type="ORF">EVA_05542</name>
</gene>
<evidence type="ECO:0000313" key="1">
    <source>
        <dbReference type="EMBL" id="EJX06349.1"/>
    </source>
</evidence>
<protein>
    <submittedName>
        <fullName evidence="1">Uncharacterized protein</fullName>
    </submittedName>
</protein>
<dbReference type="EMBL" id="AMCI01001190">
    <property type="protein sequence ID" value="EJX06349.1"/>
    <property type="molecule type" value="Genomic_DNA"/>
</dbReference>
<accession>J9GH52</accession>
<reference evidence="1" key="1">
    <citation type="journal article" date="2012" name="PLoS ONE">
        <title>Gene sets for utilization of primary and secondary nutrition supplies in the distal gut of endangered iberian lynx.</title>
        <authorList>
            <person name="Alcaide M."/>
            <person name="Messina E."/>
            <person name="Richter M."/>
            <person name="Bargiela R."/>
            <person name="Peplies J."/>
            <person name="Huws S.A."/>
            <person name="Newbold C.J."/>
            <person name="Golyshin P.N."/>
            <person name="Simon M.A."/>
            <person name="Lopez G."/>
            <person name="Yakimov M.M."/>
            <person name="Ferrer M."/>
        </authorList>
    </citation>
    <scope>NUCLEOTIDE SEQUENCE</scope>
</reference>
<sequence>MLLMCPSCEKGNLQICNRGTGEYPFVLFFLHMGQDQPLPIFVQHILAAGGEKLHSASWLPRLQKKVYLCIMAQGFKMAYPFHWLCNGFL</sequence>
<dbReference type="AlphaFoldDB" id="J9GH52"/>
<comment type="caution">
    <text evidence="1">The sequence shown here is derived from an EMBL/GenBank/DDBJ whole genome shotgun (WGS) entry which is preliminary data.</text>
</comment>
<organism evidence="1">
    <name type="scientific">gut metagenome</name>
    <dbReference type="NCBI Taxonomy" id="749906"/>
    <lineage>
        <taxon>unclassified sequences</taxon>
        <taxon>metagenomes</taxon>
        <taxon>organismal metagenomes</taxon>
    </lineage>
</organism>
<proteinExistence type="predicted"/>
<name>J9GH52_9ZZZZ</name>